<gene>
    <name evidence="1" type="ORF">Tco_0803505</name>
</gene>
<reference evidence="1" key="2">
    <citation type="submission" date="2022-01" db="EMBL/GenBank/DDBJ databases">
        <authorList>
            <person name="Yamashiro T."/>
            <person name="Shiraishi A."/>
            <person name="Satake H."/>
            <person name="Nakayama K."/>
        </authorList>
    </citation>
    <scope>NUCLEOTIDE SEQUENCE</scope>
</reference>
<protein>
    <submittedName>
        <fullName evidence="1">Uncharacterized protein</fullName>
    </submittedName>
</protein>
<evidence type="ECO:0000313" key="2">
    <source>
        <dbReference type="Proteomes" id="UP001151760"/>
    </source>
</evidence>
<name>A0ABQ5A5W3_9ASTR</name>
<dbReference type="Proteomes" id="UP001151760">
    <property type="component" value="Unassembled WGS sequence"/>
</dbReference>
<evidence type="ECO:0000313" key="1">
    <source>
        <dbReference type="EMBL" id="GJS96537.1"/>
    </source>
</evidence>
<dbReference type="EMBL" id="BQNB010011894">
    <property type="protein sequence ID" value="GJS96537.1"/>
    <property type="molecule type" value="Genomic_DNA"/>
</dbReference>
<comment type="caution">
    <text evidence="1">The sequence shown here is derived from an EMBL/GenBank/DDBJ whole genome shotgun (WGS) entry which is preliminary data.</text>
</comment>
<organism evidence="1 2">
    <name type="scientific">Tanacetum coccineum</name>
    <dbReference type="NCBI Taxonomy" id="301880"/>
    <lineage>
        <taxon>Eukaryota</taxon>
        <taxon>Viridiplantae</taxon>
        <taxon>Streptophyta</taxon>
        <taxon>Embryophyta</taxon>
        <taxon>Tracheophyta</taxon>
        <taxon>Spermatophyta</taxon>
        <taxon>Magnoliopsida</taxon>
        <taxon>eudicotyledons</taxon>
        <taxon>Gunneridae</taxon>
        <taxon>Pentapetalae</taxon>
        <taxon>asterids</taxon>
        <taxon>campanulids</taxon>
        <taxon>Asterales</taxon>
        <taxon>Asteraceae</taxon>
        <taxon>Asteroideae</taxon>
        <taxon>Anthemideae</taxon>
        <taxon>Anthemidinae</taxon>
        <taxon>Tanacetum</taxon>
    </lineage>
</organism>
<sequence>MKTNTPYPSRKIQRIRACTHQRPLRNKAQYAVSRETQYAVFKIWNQYNILEDIKRGPYSKKSLIRRIQHLDTPYPTLGYASIAEYGVSTSIGYGVSTFLPNTAYLLKQINTTYPLLLDTAYRSSETETGFLVFLFDFRAKIFLPFFRENPADIFTFVTGRTKPNFSITSNNINIELNKEFLEELQKNTYHGTYNEDVVDHIVKELVEKFFYRFYLGSYDGEDEMLDEGENWGIDPLELLSNVNTSFKNHKKVDGRTQKLIFHSWRNGNWNKRYVDNIISSNNDIMESKYENPPNNAIDLFFKAYEARDIKKQSQTKHKYCNSSNEKPNKRRCKAEKFEAIQYSLGPNEEYIAIRSYEYDIWERNEDNMSIIYQDIF</sequence>
<proteinExistence type="predicted"/>
<keyword evidence="2" id="KW-1185">Reference proteome</keyword>
<accession>A0ABQ5A5W3</accession>
<reference evidence="1" key="1">
    <citation type="journal article" date="2022" name="Int. J. Mol. Sci.">
        <title>Draft Genome of Tanacetum Coccineum: Genomic Comparison of Closely Related Tanacetum-Family Plants.</title>
        <authorList>
            <person name="Yamashiro T."/>
            <person name="Shiraishi A."/>
            <person name="Nakayama K."/>
            <person name="Satake H."/>
        </authorList>
    </citation>
    <scope>NUCLEOTIDE SEQUENCE</scope>
</reference>